<organism evidence="2 3">
    <name type="scientific">Cryptococcus deuterogattii Ram5</name>
    <dbReference type="NCBI Taxonomy" id="1296110"/>
    <lineage>
        <taxon>Eukaryota</taxon>
        <taxon>Fungi</taxon>
        <taxon>Dikarya</taxon>
        <taxon>Basidiomycota</taxon>
        <taxon>Agaricomycotina</taxon>
        <taxon>Tremellomycetes</taxon>
        <taxon>Tremellales</taxon>
        <taxon>Cryptococcaceae</taxon>
        <taxon>Cryptococcus</taxon>
        <taxon>Cryptococcus gattii species complex</taxon>
    </lineage>
</organism>
<evidence type="ECO:0000313" key="2">
    <source>
        <dbReference type="EMBL" id="KIR39251.1"/>
    </source>
</evidence>
<name>A0A0D0UVK5_9TREE</name>
<evidence type="ECO:0000313" key="3">
    <source>
        <dbReference type="Proteomes" id="UP000053392"/>
    </source>
</evidence>
<dbReference type="OrthoDB" id="10265971at2759"/>
<keyword evidence="3" id="KW-1185">Reference proteome</keyword>
<sequence>MKGKMKTKKFSQLFANYRRMIPYQSICLDTSAEKRLFKWRCAVSTSPSNWHSSPQSIAYALYLTIRGIHLALPSPVIRNRQKVLKPQFFKAFAEGRDNQLALEGVGRYLEKKGTVSNNREVAAWGGQVGKRVMACEMVPMMVKLQSLSNTHDELTAKAELGEDEGESFEATMAGDDGMGDVRGHEHLEESVWDDEGVEEDEEGEEDYLVDDDIVDWD</sequence>
<dbReference type="Proteomes" id="UP000053392">
    <property type="component" value="Unassembled WGS sequence"/>
</dbReference>
<feature type="compositionally biased region" description="Basic and acidic residues" evidence="1">
    <location>
        <begin position="179"/>
        <end position="189"/>
    </location>
</feature>
<evidence type="ECO:0000256" key="1">
    <source>
        <dbReference type="SAM" id="MobiDB-lite"/>
    </source>
</evidence>
<dbReference type="HOGENOM" id="CLU_1272232_0_0_1"/>
<dbReference type="EMBL" id="KN847907">
    <property type="protein sequence ID" value="KIR39251.1"/>
    <property type="molecule type" value="Genomic_DNA"/>
</dbReference>
<dbReference type="AlphaFoldDB" id="A0A0D0UVK5"/>
<protein>
    <submittedName>
        <fullName evidence="2">Uncharacterized protein</fullName>
    </submittedName>
</protein>
<gene>
    <name evidence="2" type="ORF">I313_04852</name>
</gene>
<proteinExistence type="predicted"/>
<feature type="compositionally biased region" description="Acidic residues" evidence="1">
    <location>
        <begin position="190"/>
        <end position="217"/>
    </location>
</feature>
<accession>A0A0D0UVK5</accession>
<reference evidence="2 3" key="1">
    <citation type="submission" date="2015-01" db="EMBL/GenBank/DDBJ databases">
        <title>The Genome Sequence of Cryptococcus gattii Ram5.</title>
        <authorList>
            <consortium name="The Broad Institute Genomics Platform"/>
            <person name="Cuomo C."/>
            <person name="Litvintseva A."/>
            <person name="Chen Y."/>
            <person name="Heitman J."/>
            <person name="Sun S."/>
            <person name="Springer D."/>
            <person name="Dromer F."/>
            <person name="Young S."/>
            <person name="Zeng Q."/>
            <person name="Gargeya S."/>
            <person name="Abouelleil A."/>
            <person name="Alvarado L."/>
            <person name="Chapman S.B."/>
            <person name="Gainer-Dewar J."/>
            <person name="Goldberg J."/>
            <person name="Griggs A."/>
            <person name="Gujja S."/>
            <person name="Hansen M."/>
            <person name="Howarth C."/>
            <person name="Imamovic A."/>
            <person name="Larimer J."/>
            <person name="Murphy C."/>
            <person name="Naylor J."/>
            <person name="Pearson M."/>
            <person name="Priest M."/>
            <person name="Roberts A."/>
            <person name="Saif S."/>
            <person name="Shea T."/>
            <person name="Sykes S."/>
            <person name="Wortman J."/>
            <person name="Nusbaum C."/>
            <person name="Birren B."/>
        </authorList>
    </citation>
    <scope>NUCLEOTIDE SEQUENCE [LARGE SCALE GENOMIC DNA]</scope>
    <source>
        <strain evidence="2 3">Ram5</strain>
    </source>
</reference>
<feature type="region of interest" description="Disordered" evidence="1">
    <location>
        <begin position="159"/>
        <end position="217"/>
    </location>
</feature>